<proteinExistence type="predicted"/>
<dbReference type="STRING" id="1841610.A6X21_04970"/>
<dbReference type="Gene3D" id="3.40.720.10">
    <property type="entry name" value="Alkaline Phosphatase, subunit A"/>
    <property type="match status" value="1"/>
</dbReference>
<dbReference type="SUPFAM" id="SSF53649">
    <property type="entry name" value="Alkaline phosphatase-like"/>
    <property type="match status" value="1"/>
</dbReference>
<sequence>MPDQAWLISQFAHAMDVFPTALALGGASLPKGVVFDGVDLAPLLFESRPLPERPFFIEAINSSPAAWVNVRLISRLKQVMEAQRPNGTNQNCFFNSVAIPLRNALSPHIPRFSLVFRKPSRLTNQK</sequence>
<evidence type="ECO:0000313" key="1">
    <source>
        <dbReference type="EMBL" id="ODA33118.1"/>
    </source>
</evidence>
<reference evidence="1 2" key="1">
    <citation type="submission" date="2016-05" db="EMBL/GenBank/DDBJ databases">
        <title>Genomic and physiological characterization of Planctopirus sp. isolated from fresh water lake.</title>
        <authorList>
            <person name="Subhash Y."/>
            <person name="Ramana C."/>
        </authorList>
    </citation>
    <scope>NUCLEOTIDE SEQUENCE [LARGE SCALE GENOMIC DNA]</scope>
    <source>
        <strain evidence="1 2">JC280</strain>
    </source>
</reference>
<dbReference type="InterPro" id="IPR017850">
    <property type="entry name" value="Alkaline_phosphatase_core_sf"/>
</dbReference>
<accession>A0A1C3EIR8</accession>
<dbReference type="EMBL" id="LYDR01000058">
    <property type="protein sequence ID" value="ODA33118.1"/>
    <property type="molecule type" value="Genomic_DNA"/>
</dbReference>
<evidence type="ECO:0000313" key="2">
    <source>
        <dbReference type="Proteomes" id="UP000094828"/>
    </source>
</evidence>
<protein>
    <submittedName>
        <fullName evidence="1">Uncharacterized protein</fullName>
    </submittedName>
</protein>
<dbReference type="AlphaFoldDB" id="A0A1C3EIR8"/>
<gene>
    <name evidence="1" type="ORF">A6X21_04970</name>
</gene>
<dbReference type="Proteomes" id="UP000094828">
    <property type="component" value="Unassembled WGS sequence"/>
</dbReference>
<organism evidence="1 2">
    <name type="scientific">Planctopirus hydrillae</name>
    <dbReference type="NCBI Taxonomy" id="1841610"/>
    <lineage>
        <taxon>Bacteria</taxon>
        <taxon>Pseudomonadati</taxon>
        <taxon>Planctomycetota</taxon>
        <taxon>Planctomycetia</taxon>
        <taxon>Planctomycetales</taxon>
        <taxon>Planctomycetaceae</taxon>
        <taxon>Planctopirus</taxon>
    </lineage>
</organism>
<name>A0A1C3EIR8_9PLAN</name>
<keyword evidence="2" id="KW-1185">Reference proteome</keyword>
<comment type="caution">
    <text evidence="1">The sequence shown here is derived from an EMBL/GenBank/DDBJ whole genome shotgun (WGS) entry which is preliminary data.</text>
</comment>